<dbReference type="EMBL" id="CP023700">
    <property type="protein sequence ID" value="QEU83912.1"/>
    <property type="molecule type" value="Genomic_DNA"/>
</dbReference>
<feature type="compositionally biased region" description="Low complexity" evidence="1">
    <location>
        <begin position="1"/>
        <end position="10"/>
    </location>
</feature>
<feature type="region of interest" description="Disordered" evidence="1">
    <location>
        <begin position="1"/>
        <end position="36"/>
    </location>
</feature>
<protein>
    <submittedName>
        <fullName evidence="2">Uncharacterized protein</fullName>
    </submittedName>
</protein>
<accession>A0ABX6A9V3</accession>
<dbReference type="RefSeq" id="WP_016827821.1">
    <property type="nucleotide sequence ID" value="NZ_CP023700.1"/>
</dbReference>
<sequence length="116" mass="12943">MILSVTPPHRLTLRPRPTHKATGSPPHAEGRSLERNENRCQKVVARGFDEYCWLTAAERPGEHPVLARAAEGTWHWYDASPSEFLHRVLADADFQPCGVARYALDPTFEPGAGVNE</sequence>
<name>A0ABX6A9V3_STRVD</name>
<gene>
    <name evidence="2" type="ORF">CP969_03840</name>
</gene>
<evidence type="ECO:0000313" key="2">
    <source>
        <dbReference type="EMBL" id="QEU83912.1"/>
    </source>
</evidence>
<evidence type="ECO:0000313" key="3">
    <source>
        <dbReference type="Proteomes" id="UP000327143"/>
    </source>
</evidence>
<evidence type="ECO:0000256" key="1">
    <source>
        <dbReference type="SAM" id="MobiDB-lite"/>
    </source>
</evidence>
<organism evidence="2 3">
    <name type="scientific">Streptomyces viridosporus T7A</name>
    <dbReference type="NCBI Taxonomy" id="665577"/>
    <lineage>
        <taxon>Bacteria</taxon>
        <taxon>Bacillati</taxon>
        <taxon>Actinomycetota</taxon>
        <taxon>Actinomycetes</taxon>
        <taxon>Kitasatosporales</taxon>
        <taxon>Streptomycetaceae</taxon>
        <taxon>Streptomyces</taxon>
    </lineage>
</organism>
<proteinExistence type="predicted"/>
<dbReference type="Proteomes" id="UP000327143">
    <property type="component" value="Chromosome"/>
</dbReference>
<reference evidence="2 3" key="1">
    <citation type="submission" date="2017-09" db="EMBL/GenBank/DDBJ databases">
        <authorList>
            <person name="Lee N."/>
            <person name="Cho B.-K."/>
        </authorList>
    </citation>
    <scope>NUCLEOTIDE SEQUENCE [LARGE SCALE GENOMIC DNA]</scope>
    <source>
        <strain evidence="2 3">ATCC 39115</strain>
    </source>
</reference>
<keyword evidence="3" id="KW-1185">Reference proteome</keyword>